<proteinExistence type="predicted"/>
<feature type="region of interest" description="Disordered" evidence="1">
    <location>
        <begin position="122"/>
        <end position="141"/>
    </location>
</feature>
<protein>
    <submittedName>
        <fullName evidence="2">Uncharacterized protein</fullName>
    </submittedName>
</protein>
<accession>A0A252AXG1</accession>
<sequence length="141" mass="15590">MSELIWSMGNFVSAQPPYDIQDSPFFRSVFFVFFLIARGHAPHAFPGVPVSLASELACSGKRYSSDLYSRHFLLDDWRNAASFFNEAAGQFSAVFLKNMSSISLGVQQPALDIYGRFSGHAKCHASPDKRQKTSSSRVATA</sequence>
<name>A0A252AXG1_9PROT</name>
<gene>
    <name evidence="2" type="ORF">HK17_13180</name>
</gene>
<evidence type="ECO:0000313" key="2">
    <source>
        <dbReference type="EMBL" id="OUI96250.1"/>
    </source>
</evidence>
<evidence type="ECO:0000313" key="3">
    <source>
        <dbReference type="Proteomes" id="UP000194641"/>
    </source>
</evidence>
<dbReference type="EMBL" id="JOPA01000005">
    <property type="protein sequence ID" value="OUI96250.1"/>
    <property type="molecule type" value="Genomic_DNA"/>
</dbReference>
<evidence type="ECO:0000256" key="1">
    <source>
        <dbReference type="SAM" id="MobiDB-lite"/>
    </source>
</evidence>
<dbReference type="Proteomes" id="UP000194641">
    <property type="component" value="Unassembled WGS sequence"/>
</dbReference>
<organism evidence="2 3">
    <name type="scientific">Acetobacter indonesiensis</name>
    <dbReference type="NCBI Taxonomy" id="104101"/>
    <lineage>
        <taxon>Bacteria</taxon>
        <taxon>Pseudomonadati</taxon>
        <taxon>Pseudomonadota</taxon>
        <taxon>Alphaproteobacteria</taxon>
        <taxon>Acetobacterales</taxon>
        <taxon>Acetobacteraceae</taxon>
        <taxon>Acetobacter</taxon>
    </lineage>
</organism>
<reference evidence="3" key="1">
    <citation type="submission" date="2014-06" db="EMBL/GenBank/DDBJ databases">
        <authorList>
            <person name="Winans N.J."/>
            <person name="Newell P.D."/>
            <person name="Douglas A.E."/>
        </authorList>
    </citation>
    <scope>NUCLEOTIDE SEQUENCE [LARGE SCALE GENOMIC DNA]</scope>
</reference>
<comment type="caution">
    <text evidence="2">The sequence shown here is derived from an EMBL/GenBank/DDBJ whole genome shotgun (WGS) entry which is preliminary data.</text>
</comment>
<dbReference type="AlphaFoldDB" id="A0A252AXG1"/>